<dbReference type="Proteomes" id="UP000053144">
    <property type="component" value="Chromosome 8"/>
</dbReference>
<evidence type="ECO:0000256" key="1">
    <source>
        <dbReference type="SAM" id="MobiDB-lite"/>
    </source>
</evidence>
<protein>
    <recommendedName>
        <fullName evidence="4">Ubiquitin-like protease family profile domain-containing protein</fullName>
    </recommendedName>
</protein>
<evidence type="ECO:0000313" key="3">
    <source>
        <dbReference type="Proteomes" id="UP000053144"/>
    </source>
</evidence>
<dbReference type="AlphaFoldDB" id="A0A0L9V473"/>
<evidence type="ECO:0000313" key="2">
    <source>
        <dbReference type="EMBL" id="KOM49742.1"/>
    </source>
</evidence>
<sequence>MKQKSDSRLPLSEGGDPPPPPSPPSRHKKWKLARIRPSGSYTSESAREISETIQIGQEGSPTPKKTHLSEDDPLGALDELAKIILDAPMNVHWDCTAFRREAQIPLYLHHQDVRELASGREEINITLTQLWMMYMFDVSNKKGFNDVYGFIDPSMTHERNKFDDIQTYITTCFGMGKEIYFLPYIHGCHWKLLVISIPENTAVWFCSLQKSPPSPLRHVVDCSLATHMMLSGRSTATAKKLAWVALKQLCDIIADEPMKVEYDANVFGRGFEIPIYLYIQDIRELASGREELNITLIQLWMMYMFGVSNNLGYNDFYGFIDPQVIHEANDFDDITTYLTSRFRSRKDIYFIPYISGHHWQLLVISVPESYVLWFCSYLLYSYRRAMLYGSAHCTSLLPNISDKQLIVGESVREEEKNILELGQSKVREERSSLVPLTRSDVDRPVHVWRVQIGLEVEDDRMVGD</sequence>
<feature type="region of interest" description="Disordered" evidence="1">
    <location>
        <begin position="1"/>
        <end position="69"/>
    </location>
</feature>
<dbReference type="Gramene" id="KOM49742">
    <property type="protein sequence ID" value="KOM49742"/>
    <property type="gene ID" value="LR48_Vigan08g056900"/>
</dbReference>
<dbReference type="PANTHER" id="PTHR33018">
    <property type="entry name" value="OS10G0338966 PROTEIN-RELATED"/>
    <property type="match status" value="1"/>
</dbReference>
<dbReference type="InterPro" id="IPR038765">
    <property type="entry name" value="Papain-like_cys_pep_sf"/>
</dbReference>
<accession>A0A0L9V473</accession>
<reference evidence="3" key="1">
    <citation type="journal article" date="2015" name="Proc. Natl. Acad. Sci. U.S.A.">
        <title>Genome sequencing of adzuki bean (Vigna angularis) provides insight into high starch and low fat accumulation and domestication.</title>
        <authorList>
            <person name="Yang K."/>
            <person name="Tian Z."/>
            <person name="Chen C."/>
            <person name="Luo L."/>
            <person name="Zhao B."/>
            <person name="Wang Z."/>
            <person name="Yu L."/>
            <person name="Li Y."/>
            <person name="Sun Y."/>
            <person name="Li W."/>
            <person name="Chen Y."/>
            <person name="Li Y."/>
            <person name="Zhang Y."/>
            <person name="Ai D."/>
            <person name="Zhao J."/>
            <person name="Shang C."/>
            <person name="Ma Y."/>
            <person name="Wu B."/>
            <person name="Wang M."/>
            <person name="Gao L."/>
            <person name="Sun D."/>
            <person name="Zhang P."/>
            <person name="Guo F."/>
            <person name="Wang W."/>
            <person name="Li Y."/>
            <person name="Wang J."/>
            <person name="Varshney R.K."/>
            <person name="Wang J."/>
            <person name="Ling H.Q."/>
            <person name="Wan P."/>
        </authorList>
    </citation>
    <scope>NUCLEOTIDE SEQUENCE</scope>
    <source>
        <strain evidence="3">cv. Jingnong 6</strain>
    </source>
</reference>
<name>A0A0L9V473_PHAAN</name>
<dbReference type="EMBL" id="CM003378">
    <property type="protein sequence ID" value="KOM49742.1"/>
    <property type="molecule type" value="Genomic_DNA"/>
</dbReference>
<feature type="compositionally biased region" description="Basic residues" evidence="1">
    <location>
        <begin position="25"/>
        <end position="34"/>
    </location>
</feature>
<evidence type="ECO:0008006" key="4">
    <source>
        <dbReference type="Google" id="ProtNLM"/>
    </source>
</evidence>
<dbReference type="SUPFAM" id="SSF54001">
    <property type="entry name" value="Cysteine proteinases"/>
    <property type="match status" value="2"/>
</dbReference>
<organism evidence="2 3">
    <name type="scientific">Phaseolus angularis</name>
    <name type="common">Azuki bean</name>
    <name type="synonym">Vigna angularis</name>
    <dbReference type="NCBI Taxonomy" id="3914"/>
    <lineage>
        <taxon>Eukaryota</taxon>
        <taxon>Viridiplantae</taxon>
        <taxon>Streptophyta</taxon>
        <taxon>Embryophyta</taxon>
        <taxon>Tracheophyta</taxon>
        <taxon>Spermatophyta</taxon>
        <taxon>Magnoliopsida</taxon>
        <taxon>eudicotyledons</taxon>
        <taxon>Gunneridae</taxon>
        <taxon>Pentapetalae</taxon>
        <taxon>rosids</taxon>
        <taxon>fabids</taxon>
        <taxon>Fabales</taxon>
        <taxon>Fabaceae</taxon>
        <taxon>Papilionoideae</taxon>
        <taxon>50 kb inversion clade</taxon>
        <taxon>NPAAA clade</taxon>
        <taxon>indigoferoid/millettioid clade</taxon>
        <taxon>Phaseoleae</taxon>
        <taxon>Vigna</taxon>
    </lineage>
</organism>
<dbReference type="Gene3D" id="3.40.395.10">
    <property type="entry name" value="Adenoviral Proteinase, Chain A"/>
    <property type="match status" value="2"/>
</dbReference>
<gene>
    <name evidence="2" type="ORF">LR48_Vigan08g056900</name>
</gene>
<dbReference type="PANTHER" id="PTHR33018:SF34">
    <property type="entry name" value="OS02G0472350 PROTEIN"/>
    <property type="match status" value="1"/>
</dbReference>
<proteinExistence type="predicted"/>
<feature type="compositionally biased region" description="Polar residues" evidence="1">
    <location>
        <begin position="51"/>
        <end position="60"/>
    </location>
</feature>